<feature type="repeat" description="ANK" evidence="9">
    <location>
        <begin position="547"/>
        <end position="579"/>
    </location>
</feature>
<feature type="region of interest" description="Disordered" evidence="12">
    <location>
        <begin position="1491"/>
        <end position="1775"/>
    </location>
</feature>
<feature type="compositionally biased region" description="Pro residues" evidence="12">
    <location>
        <begin position="2049"/>
        <end position="2062"/>
    </location>
</feature>
<feature type="repeat" description="ANK" evidence="9">
    <location>
        <begin position="384"/>
        <end position="416"/>
    </location>
</feature>
<feature type="repeat" description="ANK" evidence="9">
    <location>
        <begin position="417"/>
        <end position="449"/>
    </location>
</feature>
<feature type="repeat" description="ANK" evidence="9">
    <location>
        <begin position="351"/>
        <end position="383"/>
    </location>
</feature>
<feature type="repeat" description="ANK" evidence="9">
    <location>
        <begin position="251"/>
        <end position="283"/>
    </location>
</feature>
<evidence type="ECO:0000256" key="8">
    <source>
        <dbReference type="ARBA" id="ARBA00023054"/>
    </source>
</evidence>
<organism evidence="14 15">
    <name type="scientific">Parambassis ranga</name>
    <name type="common">Indian glassy fish</name>
    <dbReference type="NCBI Taxonomy" id="210632"/>
    <lineage>
        <taxon>Eukaryota</taxon>
        <taxon>Metazoa</taxon>
        <taxon>Chordata</taxon>
        <taxon>Craniata</taxon>
        <taxon>Vertebrata</taxon>
        <taxon>Euteleostomi</taxon>
        <taxon>Actinopterygii</taxon>
        <taxon>Neopterygii</taxon>
        <taxon>Teleostei</taxon>
        <taxon>Neoteleostei</taxon>
        <taxon>Acanthomorphata</taxon>
        <taxon>Ovalentaria</taxon>
        <taxon>Ambassidae</taxon>
        <taxon>Parambassis</taxon>
    </lineage>
</organism>
<name>A0A6P7J482_9TELE</name>
<dbReference type="CDD" id="cd22503">
    <property type="entry name" value="KH-I_ANKHD1"/>
    <property type="match status" value="1"/>
</dbReference>
<feature type="repeat" description="ANK" evidence="9">
    <location>
        <begin position="1340"/>
        <end position="1372"/>
    </location>
</feature>
<feature type="compositionally biased region" description="Polar residues" evidence="12">
    <location>
        <begin position="2643"/>
        <end position="2654"/>
    </location>
</feature>
<feature type="compositionally biased region" description="Low complexity" evidence="12">
    <location>
        <begin position="2285"/>
        <end position="2297"/>
    </location>
</feature>
<feature type="region of interest" description="Disordered" evidence="12">
    <location>
        <begin position="2172"/>
        <end position="2299"/>
    </location>
</feature>
<dbReference type="FunFam" id="1.25.40.20:FF:000014">
    <property type="entry name" value="ankyrin repeat domain-containing protein 17 isoform X2"/>
    <property type="match status" value="1"/>
</dbReference>
<feature type="compositionally biased region" description="Acidic residues" evidence="12">
    <location>
        <begin position="901"/>
        <end position="932"/>
    </location>
</feature>
<feature type="domain" description="K Homology" evidence="13">
    <location>
        <begin position="1781"/>
        <end position="1851"/>
    </location>
</feature>
<feature type="region of interest" description="Disordered" evidence="12">
    <location>
        <begin position="1062"/>
        <end position="1083"/>
    </location>
</feature>
<feature type="repeat" description="ANK" evidence="9">
    <location>
        <begin position="1170"/>
        <end position="1202"/>
    </location>
</feature>
<feature type="region of interest" description="Disordered" evidence="12">
    <location>
        <begin position="2643"/>
        <end position="2671"/>
    </location>
</feature>
<keyword evidence="7 9" id="KW-0040">ANK repeat</keyword>
<evidence type="ECO:0000256" key="3">
    <source>
        <dbReference type="ARBA" id="ARBA00022553"/>
    </source>
</evidence>
<dbReference type="Gene3D" id="3.30.1370.10">
    <property type="entry name" value="K Homology domain, type 1"/>
    <property type="match status" value="1"/>
</dbReference>
<evidence type="ECO:0000313" key="15">
    <source>
        <dbReference type="RefSeq" id="XP_028271474.1"/>
    </source>
</evidence>
<feature type="compositionally biased region" description="Polar residues" evidence="12">
    <location>
        <begin position="2110"/>
        <end position="2127"/>
    </location>
</feature>
<dbReference type="PROSITE" id="PS50088">
    <property type="entry name" value="ANK_REPEAT"/>
    <property type="match status" value="20"/>
</dbReference>
<comment type="subcellular location">
    <subcellularLocation>
        <location evidence="1">Cytoplasm</location>
    </subcellularLocation>
</comment>
<dbReference type="GeneID" id="114442269"/>
<dbReference type="PRINTS" id="PR01415">
    <property type="entry name" value="ANKYRIN"/>
</dbReference>
<dbReference type="SUPFAM" id="SSF54791">
    <property type="entry name" value="Eukaryotic type KH-domain (KH-domain type I)"/>
    <property type="match status" value="1"/>
</dbReference>
<feature type="compositionally biased region" description="Polar residues" evidence="12">
    <location>
        <begin position="2271"/>
        <end position="2282"/>
    </location>
</feature>
<evidence type="ECO:0000256" key="10">
    <source>
        <dbReference type="PROSITE-ProRule" id="PRU00117"/>
    </source>
</evidence>
<feature type="repeat" description="ANK" evidence="9">
    <location>
        <begin position="1373"/>
        <end position="1405"/>
    </location>
</feature>
<gene>
    <name evidence="15" type="primary">ankhd1</name>
</gene>
<feature type="compositionally biased region" description="Low complexity" evidence="12">
    <location>
        <begin position="1873"/>
        <end position="1917"/>
    </location>
</feature>
<dbReference type="SMART" id="SM00322">
    <property type="entry name" value="KH"/>
    <property type="match status" value="1"/>
</dbReference>
<feature type="compositionally biased region" description="Basic and acidic residues" evidence="12">
    <location>
        <begin position="1617"/>
        <end position="1628"/>
    </location>
</feature>
<dbReference type="Pfam" id="PF00023">
    <property type="entry name" value="Ank"/>
    <property type="match status" value="3"/>
</dbReference>
<keyword evidence="4" id="KW-0677">Repeat</keyword>
<dbReference type="PROSITE" id="PS50084">
    <property type="entry name" value="KH_TYPE_1"/>
    <property type="match status" value="1"/>
</dbReference>
<feature type="region of interest" description="Disordered" evidence="12">
    <location>
        <begin position="852"/>
        <end position="974"/>
    </location>
</feature>
<dbReference type="FunFam" id="1.25.40.20:FF:000046">
    <property type="entry name" value="Ankyrin repeat and KH domain-containing protein 1"/>
    <property type="match status" value="1"/>
</dbReference>
<dbReference type="GO" id="GO:0005737">
    <property type="term" value="C:cytoplasm"/>
    <property type="evidence" value="ECO:0007669"/>
    <property type="project" value="UniProtKB-SubCell"/>
</dbReference>
<dbReference type="FunFam" id="1.25.40.20:FF:000012">
    <property type="entry name" value="ankyrin repeat domain-containing protein 17 isoform X1"/>
    <property type="match status" value="1"/>
</dbReference>
<proteinExistence type="predicted"/>
<dbReference type="GO" id="GO:0005634">
    <property type="term" value="C:nucleus"/>
    <property type="evidence" value="ECO:0007669"/>
    <property type="project" value="UniProtKB-ARBA"/>
</dbReference>
<protein>
    <submittedName>
        <fullName evidence="15">Ankyrin repeat and KH domain-containing protein 1 isoform X7</fullName>
    </submittedName>
</protein>
<feature type="region of interest" description="Disordered" evidence="12">
    <location>
        <begin position="1866"/>
        <end position="1927"/>
    </location>
</feature>
<evidence type="ECO:0000256" key="4">
    <source>
        <dbReference type="ARBA" id="ARBA00022737"/>
    </source>
</evidence>
<dbReference type="PANTHER" id="PTHR23206">
    <property type="entry name" value="MASK PROTEIN"/>
    <property type="match status" value="1"/>
</dbReference>
<dbReference type="RefSeq" id="XP_028271474.1">
    <property type="nucleotide sequence ID" value="XM_028415673.1"/>
</dbReference>
<feature type="compositionally biased region" description="Pro residues" evidence="12">
    <location>
        <begin position="2179"/>
        <end position="2198"/>
    </location>
</feature>
<dbReference type="FunFam" id="1.25.40.20:FF:000055">
    <property type="entry name" value="ankyrin repeat domain-containing protein 17 isoform X2"/>
    <property type="match status" value="1"/>
</dbReference>
<feature type="compositionally biased region" description="Low complexity" evidence="12">
    <location>
        <begin position="1734"/>
        <end position="1747"/>
    </location>
</feature>
<evidence type="ECO:0000313" key="14">
    <source>
        <dbReference type="Proteomes" id="UP000515145"/>
    </source>
</evidence>
<dbReference type="PANTHER" id="PTHR23206:SF8">
    <property type="entry name" value="ANKYRIN REPEAT AND KH DOMAIN-CONTAINING 1"/>
    <property type="match status" value="1"/>
</dbReference>
<feature type="repeat" description="ANK" evidence="9">
    <location>
        <begin position="1103"/>
        <end position="1135"/>
    </location>
</feature>
<dbReference type="FunFam" id="1.25.40.20:FF:000156">
    <property type="entry name" value="ankyrin repeat and KH domain-containing protein 1-like isoform X6"/>
    <property type="match status" value="1"/>
</dbReference>
<dbReference type="InterPro" id="IPR047374">
    <property type="entry name" value="KH-I_ANKHD1"/>
</dbReference>
<evidence type="ECO:0000256" key="12">
    <source>
        <dbReference type="SAM" id="MobiDB-lite"/>
    </source>
</evidence>
<dbReference type="Gene3D" id="1.25.40.20">
    <property type="entry name" value="Ankyrin repeat-containing domain"/>
    <property type="match status" value="8"/>
</dbReference>
<feature type="repeat" description="ANK" evidence="9">
    <location>
        <begin position="1305"/>
        <end position="1337"/>
    </location>
</feature>
<dbReference type="FunFam" id="1.25.40.20:FF:000068">
    <property type="entry name" value="ankyrin repeat domain-containing protein 17 isoform X5"/>
    <property type="match status" value="1"/>
</dbReference>
<feature type="compositionally biased region" description="Basic residues" evidence="12">
    <location>
        <begin position="1502"/>
        <end position="1512"/>
    </location>
</feature>
<feature type="compositionally biased region" description="Low complexity" evidence="12">
    <location>
        <begin position="1672"/>
        <end position="1699"/>
    </location>
</feature>
<feature type="repeat" description="ANK" evidence="9">
    <location>
        <begin position="580"/>
        <end position="612"/>
    </location>
</feature>
<feature type="compositionally biased region" description="Polar residues" evidence="12">
    <location>
        <begin position="1756"/>
        <end position="1768"/>
    </location>
</feature>
<feature type="region of interest" description="Disordered" evidence="12">
    <location>
        <begin position="1984"/>
        <end position="2158"/>
    </location>
</feature>
<dbReference type="InterPro" id="IPR051631">
    <property type="entry name" value="Ankyrin-KH/SAM_domain"/>
</dbReference>
<keyword evidence="6" id="KW-0007">Acetylation</keyword>
<feature type="compositionally biased region" description="Low complexity" evidence="12">
    <location>
        <begin position="1063"/>
        <end position="1083"/>
    </location>
</feature>
<dbReference type="FunFam" id="1.25.40.20:FF:000114">
    <property type="entry name" value="ankyrin repeat and KH domain-containing protein 1 isoform X2"/>
    <property type="match status" value="1"/>
</dbReference>
<dbReference type="GO" id="GO:0003723">
    <property type="term" value="F:RNA binding"/>
    <property type="evidence" value="ECO:0007669"/>
    <property type="project" value="UniProtKB-UniRule"/>
</dbReference>
<dbReference type="GO" id="GO:0045087">
    <property type="term" value="P:innate immune response"/>
    <property type="evidence" value="ECO:0007669"/>
    <property type="project" value="TreeGrafter"/>
</dbReference>
<evidence type="ECO:0000256" key="5">
    <source>
        <dbReference type="ARBA" id="ARBA00022884"/>
    </source>
</evidence>
<feature type="compositionally biased region" description="Low complexity" evidence="12">
    <location>
        <begin position="858"/>
        <end position="877"/>
    </location>
</feature>
<dbReference type="InterPro" id="IPR004087">
    <property type="entry name" value="KH_dom"/>
</dbReference>
<dbReference type="PROSITE" id="PS50297">
    <property type="entry name" value="ANK_REP_REGION"/>
    <property type="match status" value="20"/>
</dbReference>
<feature type="compositionally biased region" description="Basic and acidic residues" evidence="12">
    <location>
        <begin position="1513"/>
        <end position="1541"/>
    </location>
</feature>
<dbReference type="SUPFAM" id="SSF48403">
    <property type="entry name" value="Ankyrin repeat"/>
    <property type="match status" value="3"/>
</dbReference>
<dbReference type="Pfam" id="PF00013">
    <property type="entry name" value="KH_1"/>
    <property type="match status" value="1"/>
</dbReference>
<evidence type="ECO:0000259" key="13">
    <source>
        <dbReference type="SMART" id="SM00322"/>
    </source>
</evidence>
<dbReference type="FunFam" id="3.30.1370.10:FF:000029">
    <property type="entry name" value="ankyrin repeat and KH domain-containing protein 1 isoform X2"/>
    <property type="match status" value="1"/>
</dbReference>
<evidence type="ECO:0000256" key="6">
    <source>
        <dbReference type="ARBA" id="ARBA00022990"/>
    </source>
</evidence>
<feature type="compositionally biased region" description="Low complexity" evidence="12">
    <location>
        <begin position="2462"/>
        <end position="2486"/>
    </location>
</feature>
<evidence type="ECO:0000256" key="1">
    <source>
        <dbReference type="ARBA" id="ARBA00004496"/>
    </source>
</evidence>
<feature type="repeat" description="ANK" evidence="9">
    <location>
        <begin position="514"/>
        <end position="546"/>
    </location>
</feature>
<sequence>MQDAVAGTAMLTDGFEDEIDSVTPRSPVAGMGVGATPGGVGLGGIGIGVGGKKVRLYGEPGGPAAERLDFKLAAAAVLSSGPGSGSDEDEVSEVESFILDQEDLDNPIMKTASELLLSSATDGVDLRTVDPETQARLEALLEAAAFADPEVLRRLTSSVSCALDEAAAALTRMRAENTLNAGQADNRSLAEACSDGDVNAVRKLLDEGRSVNEHTEEGESLLCLACSAGYYELAQVLLAMHANVEDRGIKGDITPLMAAASGGYVDIVKLLLVHGADVNAQSSTGNTALTYACAGGFVDVVKVLLKEGANIEDHNENGHTPLMEAASAGHVEVARVLLEYGAGINTHSNEFKESALTLACYKGHLDMVRFLLEAGADQEHKTDEMHTALMEACMDGHVEVARLLLDSGAQVNMPADSFESPLTLAACGGHVELAALLIERGANLEEVNDEGYTPLMEAAREGHEEMVALLLAQGANINAQTEETQETALTLACCGGFLEVADFLIKAGADIELGCSTPLMEAAQEGHLELVKYLLTAGANVHATTATGDTALTYACENGHTDVADVLLQAGANLEHESEGGRTPLMKGARAGHLCTVQFLISKGANVNRATANNDHTVVSLACAGGHLAVVELLLAHGADPTHRLKDGSTMLIEAAKGGHTNVVSYLLDYPNNILSVPAPDLSQLTPPSQDSSQVPRVPFQALAMVVPPQEPDRAPSNIVTPPPVSSKGMSKQRQAALQPGVPTSVGRGPEAEPLPPFHLCQPLECIVEETEGKLNELGQRISAIEKAQLQSLELIQGEPLTKDKIEELKKSREEQVQKKKKILKELQKVERQLQLKTQQQFTKEYMEAKGLKEEQEAGQSQGPGPGPGSTTTAPGQLLAAPGAQVHTGSDTDEEANKDGEQEEQLGEEGDEEDDDDDEEECSEEEADGEEGDYPKLPQVGTILYRHGPQPPQQPPLPPSPQTQAQPPPPPLQAAFVPIQPLPEYNPADYPGSTSPELQRVLVGQQMLGQQQGPGQQLAGLGPGMIPQQAPDGLMVATPAQTLTDTLDDIMAAVSSRVPMLNTTTSPTPLSQPTTQTPANIASPPSVLPLYPSVDIDAHTESNHDTALTLACAGGHEELVSVLIARGANIEHRDKKGFTPLILAATAGHVGVVEVLLDKGGDIEAQSERTKDTPLSLACSGGRQEVVELLLLRGANKEHRNVSDYTPLSLAASGGYVNIIKILLNAGAEINSRTGSKLGISPLMLAAMNGHVPAVKLLLDMGSDINAQIETNRNTALTLACFQGRAEVVSLLLDRKANVEHRAKTGLTPLMEAASGGYAEVGRVLLDKGADVNAPPVPSSRDTALTIAADKGHYKFCELLINRGAHIDVRNKKGNTPLWLAANGGHFDVVQLLVHASADVDAADNRKITPLMAAFRKGHVKVVQYIVKEVNQFPSDIECMRYIATIADKELLKKCHQCMETIVKAKDQQAAEANKNASILLKELDLEKSREESKKQALAAKREKRKEKRKKKKEEQKRKQEEEEGQKTKEEFFEMQEQKEDSAEETEVPIEPPSATTTTTIGISATSTTFTTAFGKKRASVATTPSTNRKNKKNKTKDSVPNEPIILQDPQVALAQHKADKNKIHGEPRGGGGGVAGGNSDSDPLDSTDCASESSSSGGKSQELNYLPDLTSSASSSSSSSSSSCSSSAPSSGAAQSQALLPAPEKRHCPQPQIDGKVDNKVTVSISKPTQKAPDSSDSTSNSLPSPFKTMALPVTSPNNKLSLTSPKRGQKREEGWKEVVRRSKKLSVPASVVSRIMGRGGCNITAIQDVTGAHIDVDKQKDKNGERMITIRGGTESTRYAVQLINALIQDPAKELEDLIPRNHIRAPGSKTTSASFPSTTGATSGSTTGPKVLSSLVTSSGVSFQPSASTSSSSSQAGGKIGKGLSSNVRQPFPVSLPLAYAHPQLALLAAQTMHQIRHPRLPMAQFGGTFSPAASTWGPFPVRPVSPGSANSSPKHNGGTNGTGAQARPNSTHSEHSNTASSGAPVTTTSTTTTSAPNTSAVSPHTPNPTPYNPQPSVPTPSSVRKQLFAPDPKPAGVTPVSVASSGSNAVRGTASPAHHSSTTSTVNAPQQPVGSITQPTVQPAKTEPSAVAPPGKDKTSLPVENQSVSVSDSISSVGFTTPAMALVPKPEPRQQLPPPPSSAPSAEAPPPILNPQPSSHLPSVPPPVLSHNVAHPNNTVPHFSAPAPRVSHRMQPPGPYYSLPEQQQQTQQQQQSVFVPFSGQEPPKQTQNQTSQPTSLPPQAQNQAQSQAPGSLQVSANVGMINGSQIQHVANAGKPQQIPPNFGPAGLFNFSSIFDNNNQVGNSQVWGACRLPARSPPEQSYSAPPAYMSMGQMENMMPPPPPDSSKAPGYRSATQRMVNSPIALTSYATSISGSPVYLHGHTGVGTPSFSRQHFSPHPWSASTSGESPVPPPSTVSSSALSTSAVAPPSQPKPGSSSQQDRKVPPPIGTERLARIRQTGSVNPPLLTTSYTASVGQGGIWSFGVGSASEAMSGWSQPLMSSHMMHPQLQAEQSAFSQHQPMEQDDTGIANPANNYHQPQHLPNSYMDFPKGMPMSMYGGPMLPPHPPMADGPGMYNGLHAGDPAWSPIIKVVPNNADSSDSQQQVWPGTWAPHVGNVHLNHVN</sequence>
<evidence type="ECO:0000256" key="9">
    <source>
        <dbReference type="PROSITE-ProRule" id="PRU00023"/>
    </source>
</evidence>
<feature type="repeat" description="ANK" evidence="9">
    <location>
        <begin position="1272"/>
        <end position="1304"/>
    </location>
</feature>
<feature type="repeat" description="ANK" evidence="9">
    <location>
        <begin position="1136"/>
        <end position="1168"/>
    </location>
</feature>
<evidence type="ECO:0000256" key="11">
    <source>
        <dbReference type="SAM" id="Coils"/>
    </source>
</evidence>
<keyword evidence="2" id="KW-0963">Cytoplasm</keyword>
<feature type="compositionally biased region" description="Pro residues" evidence="12">
    <location>
        <begin position="949"/>
        <end position="972"/>
    </location>
</feature>
<evidence type="ECO:0000256" key="2">
    <source>
        <dbReference type="ARBA" id="ARBA00022490"/>
    </source>
</evidence>
<dbReference type="Pfam" id="PF12796">
    <property type="entry name" value="Ank_2"/>
    <property type="match status" value="8"/>
</dbReference>
<feature type="compositionally biased region" description="Low complexity" evidence="12">
    <location>
        <begin position="2097"/>
        <end position="2109"/>
    </location>
</feature>
<feature type="compositionally biased region" description="Low complexity" evidence="12">
    <location>
        <begin position="2022"/>
        <end position="2047"/>
    </location>
</feature>
<feature type="compositionally biased region" description="Low complexity" evidence="12">
    <location>
        <begin position="1556"/>
        <end position="1574"/>
    </location>
</feature>
<feature type="compositionally biased region" description="Low complexity" evidence="12">
    <location>
        <begin position="2250"/>
        <end position="2259"/>
    </location>
</feature>
<feature type="compositionally biased region" description="Low complexity" evidence="12">
    <location>
        <begin position="1652"/>
        <end position="1661"/>
    </location>
</feature>
<feature type="repeat" description="ANK" evidence="9">
    <location>
        <begin position="1203"/>
        <end position="1235"/>
    </location>
</feature>
<feature type="repeat" description="ANK" evidence="9">
    <location>
        <begin position="317"/>
        <end position="349"/>
    </location>
</feature>
<feature type="compositionally biased region" description="Polar residues" evidence="12">
    <location>
        <begin position="2085"/>
        <end position="2094"/>
    </location>
</feature>
<feature type="region of interest" description="Disordered" evidence="12">
    <location>
        <begin position="2436"/>
        <end position="2494"/>
    </location>
</feature>
<dbReference type="InterPro" id="IPR036612">
    <property type="entry name" value="KH_dom_type_1_sf"/>
</dbReference>
<feature type="coiled-coil region" evidence="11">
    <location>
        <begin position="768"/>
        <end position="840"/>
    </location>
</feature>
<reference evidence="15" key="1">
    <citation type="submission" date="2025-08" db="UniProtKB">
        <authorList>
            <consortium name="RefSeq"/>
        </authorList>
    </citation>
    <scope>IDENTIFICATION</scope>
</reference>
<dbReference type="InterPro" id="IPR004088">
    <property type="entry name" value="KH_dom_type_1"/>
</dbReference>
<dbReference type="Proteomes" id="UP000515145">
    <property type="component" value="Chromosome 10"/>
</dbReference>
<dbReference type="SMART" id="SM00248">
    <property type="entry name" value="ANK"/>
    <property type="match status" value="25"/>
</dbReference>
<accession>A0A6P7J482</accession>
<feature type="repeat" description="ANK" evidence="9">
    <location>
        <begin position="284"/>
        <end position="316"/>
    </location>
</feature>
<feature type="repeat" description="ANK" evidence="9">
    <location>
        <begin position="614"/>
        <end position="646"/>
    </location>
</feature>
<dbReference type="InterPro" id="IPR036770">
    <property type="entry name" value="Ankyrin_rpt-contain_sf"/>
</dbReference>
<feature type="repeat" description="ANK" evidence="9">
    <location>
        <begin position="450"/>
        <end position="482"/>
    </location>
</feature>
<keyword evidence="5 10" id="KW-0694">RNA-binding</keyword>
<evidence type="ECO:0000256" key="7">
    <source>
        <dbReference type="ARBA" id="ARBA00023043"/>
    </source>
</evidence>
<dbReference type="InterPro" id="IPR002110">
    <property type="entry name" value="Ankyrin_rpt"/>
</dbReference>
<feature type="region of interest" description="Disordered" evidence="12">
    <location>
        <begin position="710"/>
        <end position="735"/>
    </location>
</feature>
<dbReference type="CTD" id="54882"/>
<feature type="repeat" description="ANK" evidence="9">
    <location>
        <begin position="1238"/>
        <end position="1270"/>
    </location>
</feature>
<keyword evidence="8 11" id="KW-0175">Coiled coil</keyword>
<keyword evidence="14" id="KW-1185">Reference proteome</keyword>
<keyword evidence="3" id="KW-0597">Phosphoprotein</keyword>